<dbReference type="EMBL" id="JAAXOT010000001">
    <property type="protein sequence ID" value="NKY54912.1"/>
    <property type="molecule type" value="Genomic_DNA"/>
</dbReference>
<dbReference type="Gene3D" id="3.30.530.20">
    <property type="match status" value="1"/>
</dbReference>
<keyword evidence="2" id="KW-1185">Reference proteome</keyword>
<dbReference type="InterPro" id="IPR019587">
    <property type="entry name" value="Polyketide_cyclase/dehydratase"/>
</dbReference>
<gene>
    <name evidence="1" type="ORF">HGA15_01805</name>
</gene>
<dbReference type="Pfam" id="PF10604">
    <property type="entry name" value="Polyketide_cyc2"/>
    <property type="match status" value="1"/>
</dbReference>
<dbReference type="SUPFAM" id="SSF55961">
    <property type="entry name" value="Bet v1-like"/>
    <property type="match status" value="1"/>
</dbReference>
<dbReference type="Proteomes" id="UP000570678">
    <property type="component" value="Unassembled WGS sequence"/>
</dbReference>
<accession>A0A846YAS9</accession>
<name>A0A846YAS9_9NOCA</name>
<sequence>MPPSFPLEPADDTFLNTAARRYTHIVDIPASREQVWETLTADDALVSWSPVITAARWTSPRPFGAGTTRQVTLGGALRLDERFYRWAENTRMTFTVDSASVPGLHRFAEDLTLLSLGTATRLVWTFALEGNPLLRPVLAAASPVNRLVTKSIAEGITRRVRRDAVGARR</sequence>
<proteinExistence type="predicted"/>
<evidence type="ECO:0000313" key="1">
    <source>
        <dbReference type="EMBL" id="NKY54912.1"/>
    </source>
</evidence>
<reference evidence="1 2" key="1">
    <citation type="submission" date="2020-04" db="EMBL/GenBank/DDBJ databases">
        <title>MicrobeNet Type strains.</title>
        <authorList>
            <person name="Nicholson A.C."/>
        </authorList>
    </citation>
    <scope>NUCLEOTIDE SEQUENCE [LARGE SCALE GENOMIC DNA]</scope>
    <source>
        <strain evidence="1 2">JCM 3332</strain>
    </source>
</reference>
<dbReference type="RefSeq" id="WP_062970723.1">
    <property type="nucleotide sequence ID" value="NZ_JAAXOT010000001.1"/>
</dbReference>
<protein>
    <submittedName>
        <fullName evidence="1">SRPBCC family protein</fullName>
    </submittedName>
</protein>
<dbReference type="InterPro" id="IPR023393">
    <property type="entry name" value="START-like_dom_sf"/>
</dbReference>
<evidence type="ECO:0000313" key="2">
    <source>
        <dbReference type="Proteomes" id="UP000570678"/>
    </source>
</evidence>
<dbReference type="CDD" id="cd07821">
    <property type="entry name" value="PYR_PYL_RCAR_like"/>
    <property type="match status" value="1"/>
</dbReference>
<organism evidence="1 2">
    <name type="scientific">Nocardia flavorosea</name>
    <dbReference type="NCBI Taxonomy" id="53429"/>
    <lineage>
        <taxon>Bacteria</taxon>
        <taxon>Bacillati</taxon>
        <taxon>Actinomycetota</taxon>
        <taxon>Actinomycetes</taxon>
        <taxon>Mycobacteriales</taxon>
        <taxon>Nocardiaceae</taxon>
        <taxon>Nocardia</taxon>
    </lineage>
</organism>
<comment type="caution">
    <text evidence="1">The sequence shown here is derived from an EMBL/GenBank/DDBJ whole genome shotgun (WGS) entry which is preliminary data.</text>
</comment>
<dbReference type="AlphaFoldDB" id="A0A846YAS9"/>